<gene>
    <name evidence="11" type="ORF">NCTC10207_00796</name>
</gene>
<dbReference type="PANTHER" id="PTHR37820">
    <property type="entry name" value="CELL DIVISION PROTEIN DIVIB"/>
    <property type="match status" value="1"/>
</dbReference>
<evidence type="ECO:0000313" key="11">
    <source>
        <dbReference type="EMBL" id="VEI22711.1"/>
    </source>
</evidence>
<evidence type="ECO:0000313" key="12">
    <source>
        <dbReference type="Proteomes" id="UP000282386"/>
    </source>
</evidence>
<evidence type="ECO:0000256" key="1">
    <source>
        <dbReference type="ARBA" id="ARBA00004370"/>
    </source>
</evidence>
<dbReference type="AlphaFoldDB" id="A0A7Z9D5E0"/>
<sequence length="480" mass="52149">MGEEEQKRKGPPEYRNAPAGAPRVPVHRRLKKKTAADGSSPATPAEQKQQANNPRPASAASADSVAQKRKVSEPAAPESSAAQQPAARRAEPMPKPRNPRARVLPPHVIATEVQEGAAQREAETPAEAPVGNVASGRQKPSREASQSSQKHEPSDALPSLPDAADESTGKREPAVSQPEEKSSGQSRFGRWRANREQQREAEIARENERVREHNRREQVRRDPALDGLRAEDKVEPERAPLSRMRKLAYTALALVLVVALYIGVVFFSPLLAVEKITVRGASLMDSAQVEQKLSSLRGVPLSRVSEDRVRELVGSDGALRGVQMEIRPPHELVVTVKERVPIAAVKRGEKYALVDNEGQTLREVDSAQQAGVPIVQVEDENLSQSAAFRIISNVLVTLPTSLLAEVSEVKADSTSSITLILKDKVTVLWGTSQENEVKAKVLTKLLEATRSEDSQSSGAQGQGKKISVYDVSSPLLPVTR</sequence>
<evidence type="ECO:0000259" key="10">
    <source>
        <dbReference type="PROSITE" id="PS51779"/>
    </source>
</evidence>
<feature type="compositionally biased region" description="Basic and acidic residues" evidence="8">
    <location>
        <begin position="193"/>
        <end position="231"/>
    </location>
</feature>
<feature type="compositionally biased region" description="Basic and acidic residues" evidence="8">
    <location>
        <begin position="1"/>
        <end position="12"/>
    </location>
</feature>
<proteinExistence type="predicted"/>
<dbReference type="GO" id="GO:0051301">
    <property type="term" value="P:cell division"/>
    <property type="evidence" value="ECO:0007669"/>
    <property type="project" value="UniProtKB-KW"/>
</dbReference>
<feature type="transmembrane region" description="Helical" evidence="9">
    <location>
        <begin position="247"/>
        <end position="272"/>
    </location>
</feature>
<dbReference type="InterPro" id="IPR050487">
    <property type="entry name" value="FtsQ_DivIB"/>
</dbReference>
<dbReference type="InterPro" id="IPR005548">
    <property type="entry name" value="Cell_div_FtsQ/DivIB_C"/>
</dbReference>
<reference evidence="11 12" key="1">
    <citation type="submission" date="2018-12" db="EMBL/GenBank/DDBJ databases">
        <authorList>
            <consortium name="Pathogen Informatics"/>
        </authorList>
    </citation>
    <scope>NUCLEOTIDE SEQUENCE [LARGE SCALE GENOMIC DNA]</scope>
    <source>
        <strain evidence="11 12">NCTC10207</strain>
    </source>
</reference>
<evidence type="ECO:0000256" key="7">
    <source>
        <dbReference type="ARBA" id="ARBA00023306"/>
    </source>
</evidence>
<feature type="compositionally biased region" description="Low complexity" evidence="8">
    <location>
        <begin position="73"/>
        <end position="87"/>
    </location>
</feature>
<evidence type="ECO:0000256" key="4">
    <source>
        <dbReference type="ARBA" id="ARBA00022692"/>
    </source>
</evidence>
<dbReference type="PANTHER" id="PTHR37820:SF1">
    <property type="entry name" value="CELL DIVISION PROTEIN FTSQ"/>
    <property type="match status" value="1"/>
</dbReference>
<keyword evidence="3 11" id="KW-0132">Cell division</keyword>
<keyword evidence="4 9" id="KW-0812">Transmembrane</keyword>
<evidence type="ECO:0000256" key="8">
    <source>
        <dbReference type="SAM" id="MobiDB-lite"/>
    </source>
</evidence>
<accession>A0A7Z9D5E0</accession>
<feature type="compositionally biased region" description="Basic and acidic residues" evidence="8">
    <location>
        <begin position="167"/>
        <end position="182"/>
    </location>
</feature>
<evidence type="ECO:0000256" key="2">
    <source>
        <dbReference type="ARBA" id="ARBA00022475"/>
    </source>
</evidence>
<feature type="compositionally biased region" description="Polar residues" evidence="8">
    <location>
        <begin position="40"/>
        <end position="55"/>
    </location>
</feature>
<dbReference type="EMBL" id="LR134479">
    <property type="protein sequence ID" value="VEI22711.1"/>
    <property type="molecule type" value="Genomic_DNA"/>
</dbReference>
<name>A0A7Z9D5E0_9MICC</name>
<organism evidence="11 12">
    <name type="scientific">Rothia aeria</name>
    <dbReference type="NCBI Taxonomy" id="172042"/>
    <lineage>
        <taxon>Bacteria</taxon>
        <taxon>Bacillati</taxon>
        <taxon>Actinomycetota</taxon>
        <taxon>Actinomycetes</taxon>
        <taxon>Micrococcales</taxon>
        <taxon>Micrococcaceae</taxon>
        <taxon>Rothia</taxon>
    </lineage>
</organism>
<keyword evidence="5 9" id="KW-1133">Transmembrane helix</keyword>
<dbReference type="Gene3D" id="3.40.50.10960">
    <property type="match status" value="1"/>
</dbReference>
<dbReference type="GO" id="GO:0005886">
    <property type="term" value="C:plasma membrane"/>
    <property type="evidence" value="ECO:0007669"/>
    <property type="project" value="TreeGrafter"/>
</dbReference>
<protein>
    <submittedName>
        <fullName evidence="11">Cell division protein FtsQ</fullName>
    </submittedName>
</protein>
<dbReference type="RefSeq" id="WP_232018636.1">
    <property type="nucleotide sequence ID" value="NZ_LR134479.1"/>
</dbReference>
<feature type="domain" description="POTRA" evidence="10">
    <location>
        <begin position="271"/>
        <end position="339"/>
    </location>
</feature>
<dbReference type="PROSITE" id="PS51779">
    <property type="entry name" value="POTRA"/>
    <property type="match status" value="1"/>
</dbReference>
<keyword evidence="2" id="KW-1003">Cell membrane</keyword>
<dbReference type="Pfam" id="PF08478">
    <property type="entry name" value="POTRA_1"/>
    <property type="match status" value="1"/>
</dbReference>
<evidence type="ECO:0000256" key="3">
    <source>
        <dbReference type="ARBA" id="ARBA00022618"/>
    </source>
</evidence>
<evidence type="ECO:0000256" key="6">
    <source>
        <dbReference type="ARBA" id="ARBA00023136"/>
    </source>
</evidence>
<dbReference type="InterPro" id="IPR034746">
    <property type="entry name" value="POTRA"/>
</dbReference>
<keyword evidence="6 9" id="KW-0472">Membrane</keyword>
<evidence type="ECO:0000256" key="9">
    <source>
        <dbReference type="SAM" id="Phobius"/>
    </source>
</evidence>
<dbReference type="Proteomes" id="UP000282386">
    <property type="component" value="Chromosome"/>
</dbReference>
<evidence type="ECO:0000256" key="5">
    <source>
        <dbReference type="ARBA" id="ARBA00022989"/>
    </source>
</evidence>
<feature type="region of interest" description="Disordered" evidence="8">
    <location>
        <begin position="1"/>
        <end position="231"/>
    </location>
</feature>
<dbReference type="Pfam" id="PF03799">
    <property type="entry name" value="FtsQ_DivIB_C"/>
    <property type="match status" value="1"/>
</dbReference>
<keyword evidence="7" id="KW-0131">Cell cycle</keyword>
<dbReference type="InterPro" id="IPR013685">
    <property type="entry name" value="POTRA_FtsQ_type"/>
</dbReference>
<comment type="subcellular location">
    <subcellularLocation>
        <location evidence="1">Membrane</location>
    </subcellularLocation>
</comment>